<dbReference type="InterPro" id="IPR025110">
    <property type="entry name" value="AMP-bd_C"/>
</dbReference>
<feature type="domain" description="AMP-binding enzyme C-terminal" evidence="2">
    <location>
        <begin position="431"/>
        <end position="505"/>
    </location>
</feature>
<dbReference type="Gene3D" id="3.30.300.30">
    <property type="match status" value="1"/>
</dbReference>
<evidence type="ECO:0000313" key="3">
    <source>
        <dbReference type="EMBL" id="MBK1783671.1"/>
    </source>
</evidence>
<dbReference type="InterPro" id="IPR000873">
    <property type="entry name" value="AMP-dep_synth/lig_dom"/>
</dbReference>
<dbReference type="Pfam" id="PF00501">
    <property type="entry name" value="AMP-binding"/>
    <property type="match status" value="1"/>
</dbReference>
<dbReference type="EMBL" id="JAENJH010000001">
    <property type="protein sequence ID" value="MBK1783671.1"/>
    <property type="molecule type" value="Genomic_DNA"/>
</dbReference>
<protein>
    <submittedName>
        <fullName evidence="3">AMP-binding protein</fullName>
    </submittedName>
</protein>
<dbReference type="RefSeq" id="WP_200315158.1">
    <property type="nucleotide sequence ID" value="NZ_JAENJH010000001.1"/>
</dbReference>
<keyword evidence="4" id="KW-1185">Reference proteome</keyword>
<name>A0A934V1Q2_9PSEU</name>
<dbReference type="PROSITE" id="PS00455">
    <property type="entry name" value="AMP_BINDING"/>
    <property type="match status" value="1"/>
</dbReference>
<accession>A0A934V1Q2</accession>
<dbReference type="NCBIfam" id="NF005676">
    <property type="entry name" value="PRK07470.1"/>
    <property type="match status" value="1"/>
</dbReference>
<dbReference type="InterPro" id="IPR045851">
    <property type="entry name" value="AMP-bd_C_sf"/>
</dbReference>
<proteinExistence type="predicted"/>
<organism evidence="3 4">
    <name type="scientific">Prauserella cavernicola</name>
    <dbReference type="NCBI Taxonomy" id="2800127"/>
    <lineage>
        <taxon>Bacteria</taxon>
        <taxon>Bacillati</taxon>
        <taxon>Actinomycetota</taxon>
        <taxon>Actinomycetes</taxon>
        <taxon>Pseudonocardiales</taxon>
        <taxon>Pseudonocardiaceae</taxon>
        <taxon>Prauserella</taxon>
    </lineage>
</organism>
<comment type="caution">
    <text evidence="3">The sequence shown here is derived from an EMBL/GenBank/DDBJ whole genome shotgun (WGS) entry which is preliminary data.</text>
</comment>
<dbReference type="AlphaFoldDB" id="A0A934V1Q2"/>
<dbReference type="GO" id="GO:0016878">
    <property type="term" value="F:acid-thiol ligase activity"/>
    <property type="evidence" value="ECO:0007669"/>
    <property type="project" value="UniProtKB-ARBA"/>
</dbReference>
<feature type="domain" description="AMP-dependent synthetase/ligase" evidence="1">
    <location>
        <begin position="17"/>
        <end position="381"/>
    </location>
</feature>
<dbReference type="Proteomes" id="UP000635245">
    <property type="component" value="Unassembled WGS sequence"/>
</dbReference>
<dbReference type="PANTHER" id="PTHR43767">
    <property type="entry name" value="LONG-CHAIN-FATTY-ACID--COA LIGASE"/>
    <property type="match status" value="1"/>
</dbReference>
<dbReference type="Pfam" id="PF13193">
    <property type="entry name" value="AMP-binding_C"/>
    <property type="match status" value="1"/>
</dbReference>
<sequence>MNAPNRRAVNLAHLLTATARRLPGHDALVHGPARLTWAELNDRVDAVAAELRRRGVGRGDAVLVHSPNHVELVTTMFGVWRAGAVFAPANYRLTPAEVAGLAELTRPTALVCHVDYAGHAAAVADVAELRGGTLWLGAEPGAGDALASLPPAGPQADEAVRDGDHAWYFFTSGTSGRPKAVVLTHDQMGFVVNNHLCDLMPGLGESDAQIVVAPLSHGAGVHLLPQVARGAKTVLPTSASLDPAEIWRLVEAERVTNAFTVPTILTALTQSPEAAGRDLSSLRYVIYAGAPMYRTDQERAREVLGDVLVQYYGLGEVTGNITVLPPAQHGRPSPDGVEFGTCGYPRTGMQVSIQDSEGAELPAGEQGEICVAGPAVFAGYLNNDEANAASFRDGWFRTGDLGMVDGEGYVYVTGRASDMFISGGSNVYPREIEERLLRHPSVAEVAVVGVPDPKWGEIGVAVCVADGGPADDEDLRSWLSETLARYKIPKRFVWWDDIPKSGYGKVVKRTIRERLEHDRAAS</sequence>
<reference evidence="3" key="1">
    <citation type="submission" date="2020-12" db="EMBL/GenBank/DDBJ databases">
        <title>Prauserella sp. ASG 168, a novel actinomycete isolated from cave rock.</title>
        <authorList>
            <person name="Suriyachadkun C."/>
        </authorList>
    </citation>
    <scope>NUCLEOTIDE SEQUENCE</scope>
    <source>
        <strain evidence="3">ASG 168</strain>
    </source>
</reference>
<evidence type="ECO:0000313" key="4">
    <source>
        <dbReference type="Proteomes" id="UP000635245"/>
    </source>
</evidence>
<dbReference type="PANTHER" id="PTHR43767:SF1">
    <property type="entry name" value="NONRIBOSOMAL PEPTIDE SYNTHASE PES1 (EUROFUNG)-RELATED"/>
    <property type="match status" value="1"/>
</dbReference>
<dbReference type="InterPro" id="IPR050237">
    <property type="entry name" value="ATP-dep_AMP-bd_enzyme"/>
</dbReference>
<evidence type="ECO:0000259" key="1">
    <source>
        <dbReference type="Pfam" id="PF00501"/>
    </source>
</evidence>
<dbReference type="Gene3D" id="3.40.50.12780">
    <property type="entry name" value="N-terminal domain of ligase-like"/>
    <property type="match status" value="1"/>
</dbReference>
<dbReference type="InterPro" id="IPR020845">
    <property type="entry name" value="AMP-binding_CS"/>
</dbReference>
<gene>
    <name evidence="3" type="ORF">JHE00_04970</name>
</gene>
<dbReference type="SUPFAM" id="SSF56801">
    <property type="entry name" value="Acetyl-CoA synthetase-like"/>
    <property type="match status" value="1"/>
</dbReference>
<dbReference type="InterPro" id="IPR042099">
    <property type="entry name" value="ANL_N_sf"/>
</dbReference>
<evidence type="ECO:0000259" key="2">
    <source>
        <dbReference type="Pfam" id="PF13193"/>
    </source>
</evidence>